<dbReference type="EMBL" id="BGZK01002943">
    <property type="protein sequence ID" value="GBP97502.1"/>
    <property type="molecule type" value="Genomic_DNA"/>
</dbReference>
<name>A0A4C2ACE9_EUMVA</name>
<sequence length="118" mass="12289">MRGCNISPTAALAERTARLAAPLTPGSWRSALAAGAVRALHRLRSPIARRPPAPQAWDVDAGGRCPGVARAGGRPARAALDLSACDGLRVVCMLCVIVEHVCWLAVTAYVATPASPKR</sequence>
<accession>A0A4C2ACE9</accession>
<dbReference type="AlphaFoldDB" id="A0A4C2ACE9"/>
<reference evidence="1 2" key="1">
    <citation type="journal article" date="2019" name="Commun. Biol.">
        <title>The bagworm genome reveals a unique fibroin gene that provides high tensile strength.</title>
        <authorList>
            <person name="Kono N."/>
            <person name="Nakamura H."/>
            <person name="Ohtoshi R."/>
            <person name="Tomita M."/>
            <person name="Numata K."/>
            <person name="Arakawa K."/>
        </authorList>
    </citation>
    <scope>NUCLEOTIDE SEQUENCE [LARGE SCALE GENOMIC DNA]</scope>
</reference>
<proteinExistence type="predicted"/>
<organism evidence="1 2">
    <name type="scientific">Eumeta variegata</name>
    <name type="common">Bagworm moth</name>
    <name type="synonym">Eumeta japonica</name>
    <dbReference type="NCBI Taxonomy" id="151549"/>
    <lineage>
        <taxon>Eukaryota</taxon>
        <taxon>Metazoa</taxon>
        <taxon>Ecdysozoa</taxon>
        <taxon>Arthropoda</taxon>
        <taxon>Hexapoda</taxon>
        <taxon>Insecta</taxon>
        <taxon>Pterygota</taxon>
        <taxon>Neoptera</taxon>
        <taxon>Endopterygota</taxon>
        <taxon>Lepidoptera</taxon>
        <taxon>Glossata</taxon>
        <taxon>Ditrysia</taxon>
        <taxon>Tineoidea</taxon>
        <taxon>Psychidae</taxon>
        <taxon>Oiketicinae</taxon>
        <taxon>Eumeta</taxon>
    </lineage>
</organism>
<dbReference type="Proteomes" id="UP000299102">
    <property type="component" value="Unassembled WGS sequence"/>
</dbReference>
<evidence type="ECO:0000313" key="1">
    <source>
        <dbReference type="EMBL" id="GBP97502.1"/>
    </source>
</evidence>
<evidence type="ECO:0000313" key="2">
    <source>
        <dbReference type="Proteomes" id="UP000299102"/>
    </source>
</evidence>
<dbReference type="OrthoDB" id="10265389at2759"/>
<comment type="caution">
    <text evidence="1">The sequence shown here is derived from an EMBL/GenBank/DDBJ whole genome shotgun (WGS) entry which is preliminary data.</text>
</comment>
<gene>
    <name evidence="1" type="ORF">EVAR_70901_1</name>
</gene>
<protein>
    <submittedName>
        <fullName evidence="1">Uncharacterized protein</fullName>
    </submittedName>
</protein>
<keyword evidence="2" id="KW-1185">Reference proteome</keyword>